<dbReference type="InterPro" id="IPR013560">
    <property type="entry name" value="DUF1722"/>
</dbReference>
<accession>A0A8J7QET0</accession>
<evidence type="ECO:0000259" key="1">
    <source>
        <dbReference type="Pfam" id="PF08349"/>
    </source>
</evidence>
<dbReference type="PANTHER" id="PTHR30087">
    <property type="entry name" value="INNER MEMBRANE PROTEIN"/>
    <property type="match status" value="1"/>
</dbReference>
<dbReference type="RefSeq" id="WP_207862627.1">
    <property type="nucleotide sequence ID" value="NZ_JAFREP010000040.1"/>
</dbReference>
<organism evidence="2 3">
    <name type="scientific">Acanthopleuribacter pedis</name>
    <dbReference type="NCBI Taxonomy" id="442870"/>
    <lineage>
        <taxon>Bacteria</taxon>
        <taxon>Pseudomonadati</taxon>
        <taxon>Acidobacteriota</taxon>
        <taxon>Holophagae</taxon>
        <taxon>Acanthopleuribacterales</taxon>
        <taxon>Acanthopleuribacteraceae</taxon>
        <taxon>Acanthopleuribacter</taxon>
    </lineage>
</organism>
<feature type="domain" description="DUF1722" evidence="1">
    <location>
        <begin position="194"/>
        <end position="310"/>
    </location>
</feature>
<sequence>MKSASNKPIIGISMCLLGTNVRHDGGNCANSFANKSLSEFFEWHPVCPEVGSGMSTPRPAMRLVQTESGIRLRESQSGKDRTEQLTTYCASLVQKLSTLPLQGFILKSKSPSCGLKRVMVYGEKGNKVAARNGLFTEALQQALPFLPIEEDGRLNDVTLREHFVERVYAYGRWTAFRANKPQPKHLVQFQQRHKMQLYAHDPRLAQKLGRLAGNHGESSFEDVLKNYEATFFECLSNPTKHGRHANVLHHLMGFLKNTLDSGDKQELLEQIEAYRLRHTPLAVPLMLLNHHLRRHPHPWVGSQTYLEPYPGALRHGQILVG</sequence>
<dbReference type="Pfam" id="PF04463">
    <property type="entry name" value="2-thiour_desulf"/>
    <property type="match status" value="1"/>
</dbReference>
<name>A0A8J7QET0_9BACT</name>
<reference evidence="2" key="1">
    <citation type="submission" date="2021-03" db="EMBL/GenBank/DDBJ databases">
        <authorList>
            <person name="Wang G."/>
        </authorList>
    </citation>
    <scope>NUCLEOTIDE SEQUENCE</scope>
    <source>
        <strain evidence="2">KCTC 12899</strain>
    </source>
</reference>
<dbReference type="InterPro" id="IPR017087">
    <property type="entry name" value="UCP037004"/>
</dbReference>
<dbReference type="Proteomes" id="UP000664417">
    <property type="component" value="Unassembled WGS sequence"/>
</dbReference>
<gene>
    <name evidence="2" type="ORF">J3U88_29540</name>
</gene>
<dbReference type="InterPro" id="IPR007553">
    <property type="entry name" value="2-thiour_desulf"/>
</dbReference>
<dbReference type="PANTHER" id="PTHR30087:SF0">
    <property type="entry name" value="INNER MEMBRANE PROTEIN"/>
    <property type="match status" value="1"/>
</dbReference>
<evidence type="ECO:0000313" key="2">
    <source>
        <dbReference type="EMBL" id="MBO1322654.1"/>
    </source>
</evidence>
<dbReference type="AlphaFoldDB" id="A0A8J7QET0"/>
<protein>
    <submittedName>
        <fullName evidence="2">DUF523 and DUF1722 domain-containing protein</fullName>
    </submittedName>
</protein>
<dbReference type="PIRSF" id="PIRSF037004">
    <property type="entry name" value="UCP037004"/>
    <property type="match status" value="1"/>
</dbReference>
<keyword evidence="3" id="KW-1185">Reference proteome</keyword>
<comment type="caution">
    <text evidence="2">The sequence shown here is derived from an EMBL/GenBank/DDBJ whole genome shotgun (WGS) entry which is preliminary data.</text>
</comment>
<proteinExistence type="predicted"/>
<dbReference type="EMBL" id="JAFREP010000040">
    <property type="protein sequence ID" value="MBO1322654.1"/>
    <property type="molecule type" value="Genomic_DNA"/>
</dbReference>
<dbReference type="Pfam" id="PF08349">
    <property type="entry name" value="DUF1722"/>
    <property type="match status" value="1"/>
</dbReference>
<evidence type="ECO:0000313" key="3">
    <source>
        <dbReference type="Proteomes" id="UP000664417"/>
    </source>
</evidence>